<name>A0ACA9P3D6_9GLOM</name>
<keyword evidence="2" id="KW-1185">Reference proteome</keyword>
<gene>
    <name evidence="1" type="ORF">SPELUC_LOCUS10579</name>
</gene>
<dbReference type="Proteomes" id="UP000789366">
    <property type="component" value="Unassembled WGS sequence"/>
</dbReference>
<organism evidence="1 2">
    <name type="scientific">Cetraspora pellucida</name>
    <dbReference type="NCBI Taxonomy" id="1433469"/>
    <lineage>
        <taxon>Eukaryota</taxon>
        <taxon>Fungi</taxon>
        <taxon>Fungi incertae sedis</taxon>
        <taxon>Mucoromycota</taxon>
        <taxon>Glomeromycotina</taxon>
        <taxon>Glomeromycetes</taxon>
        <taxon>Diversisporales</taxon>
        <taxon>Gigasporaceae</taxon>
        <taxon>Cetraspora</taxon>
    </lineage>
</organism>
<evidence type="ECO:0000313" key="1">
    <source>
        <dbReference type="EMBL" id="CAG8687602.1"/>
    </source>
</evidence>
<protein>
    <submittedName>
        <fullName evidence="1">1216_t:CDS:1</fullName>
    </submittedName>
</protein>
<reference evidence="1" key="1">
    <citation type="submission" date="2021-06" db="EMBL/GenBank/DDBJ databases">
        <authorList>
            <person name="Kallberg Y."/>
            <person name="Tangrot J."/>
            <person name="Rosling A."/>
        </authorList>
    </citation>
    <scope>NUCLEOTIDE SEQUENCE</scope>
    <source>
        <strain evidence="1">28 12/20/2015</strain>
    </source>
</reference>
<feature type="non-terminal residue" evidence="1">
    <location>
        <position position="1"/>
    </location>
</feature>
<accession>A0ACA9P3D6</accession>
<sequence>QSNNTNDSEYDSNFENSEDEIEINSYLIEAKKWLLATLPLGDLDALKDEVANFDSESKSSSESSGLSDYEENSTIMQFQHNTRSQKNQLNVLEINLDLIIKKIQTDIYNSLFDEVHNDTIHKCRYQLRLTDVQQISKTPEELEFYDDVLDESNASNTSLNSSRPFSKKWLKILYLVSRKGLKLQWMN</sequence>
<proteinExistence type="predicted"/>
<dbReference type="EMBL" id="CAJVPW010020053">
    <property type="protein sequence ID" value="CAG8687602.1"/>
    <property type="molecule type" value="Genomic_DNA"/>
</dbReference>
<comment type="caution">
    <text evidence="1">The sequence shown here is derived from an EMBL/GenBank/DDBJ whole genome shotgun (WGS) entry which is preliminary data.</text>
</comment>
<evidence type="ECO:0000313" key="2">
    <source>
        <dbReference type="Proteomes" id="UP000789366"/>
    </source>
</evidence>